<accession>M1VGB4</accession>
<evidence type="ECO:0000256" key="1">
    <source>
        <dbReference type="ARBA" id="ARBA00010699"/>
    </source>
</evidence>
<dbReference type="AlphaFoldDB" id="M1VGB4"/>
<comment type="similarity">
    <text evidence="1">Belongs to the Fmt family.</text>
</comment>
<keyword evidence="4" id="KW-0808">Transferase</keyword>
<sequence>MWVSYALVKRSWFAPNRPARFIETVARSRLHKASFKSRARCLCNASNDVPPRRIVFLGTPPVAELVLARIAEATGQVPRATAEPVNLTSAASPGTQHVPFRVVGVVTQPPAPQRRSGAPQPSPTHRYAVDVMQVPVWTPTRLARDESFLRLWETELRPDLAITAAYGQLLPERFLRVPPLGVLNIHPSLLPLYRGAAPVQRTLLDGLEYSGVSIVRTVLELDAGPILCQERVPIDENIQGPDLLEQLFALGAELLIQRILCRRDVARASTAAEMDELLGEIRMQDSSQATYAPKLSKCEGELSFTETAYRVHNRVRAVVDWPGAWMELIVRPGSEEAPHAGQRLRIKVLRTRIARRQGGAALGIHRVSFVEDALRVTCDDGSQLDILEVQLPGKRVQTARAFWNGLRGRFLERPRDPYPPLYETPAR</sequence>
<evidence type="ECO:0000313" key="9">
    <source>
        <dbReference type="Proteomes" id="UP000007014"/>
    </source>
</evidence>
<name>M1VGB4_CYAM1</name>
<evidence type="ECO:0000256" key="5">
    <source>
        <dbReference type="ARBA" id="ARBA00022917"/>
    </source>
</evidence>
<feature type="domain" description="Formyl transferase C-terminal" evidence="7">
    <location>
        <begin position="294"/>
        <end position="406"/>
    </location>
</feature>
<dbReference type="InterPro" id="IPR041711">
    <property type="entry name" value="Met-tRNA-FMT_N"/>
</dbReference>
<dbReference type="KEGG" id="cme:CYME_CMG198C"/>
<dbReference type="InterPro" id="IPR005793">
    <property type="entry name" value="Formyl_trans_C"/>
</dbReference>
<dbReference type="GeneID" id="16993141"/>
<dbReference type="InterPro" id="IPR011034">
    <property type="entry name" value="Formyl_transferase-like_C_sf"/>
</dbReference>
<protein>
    <recommendedName>
        <fullName evidence="3">Methionyl-tRNA formyltransferase, mitochondrial</fullName>
        <ecNumber evidence="2">2.1.2.9</ecNumber>
    </recommendedName>
</protein>
<keyword evidence="9" id="KW-1185">Reference proteome</keyword>
<dbReference type="GO" id="GO:0005739">
    <property type="term" value="C:mitochondrion"/>
    <property type="evidence" value="ECO:0007669"/>
    <property type="project" value="TreeGrafter"/>
</dbReference>
<dbReference type="RefSeq" id="XP_005535979.1">
    <property type="nucleotide sequence ID" value="XM_005535922.1"/>
</dbReference>
<dbReference type="InterPro" id="IPR044135">
    <property type="entry name" value="Met-tRNA-FMT_C"/>
</dbReference>
<dbReference type="HOGENOM" id="CLU_033347_6_0_1"/>
<dbReference type="OrthoDB" id="10268103at2759"/>
<evidence type="ECO:0000256" key="4">
    <source>
        <dbReference type="ARBA" id="ARBA00022679"/>
    </source>
</evidence>
<evidence type="ECO:0000313" key="8">
    <source>
        <dbReference type="EMBL" id="BAM79693.1"/>
    </source>
</evidence>
<feature type="domain" description="Formyl transferase N-terminal" evidence="6">
    <location>
        <begin position="96"/>
        <end position="258"/>
    </location>
</feature>
<reference evidence="8 9" key="1">
    <citation type="journal article" date="2004" name="Nature">
        <title>Genome sequence of the ultrasmall unicellular red alga Cyanidioschyzon merolae 10D.</title>
        <authorList>
            <person name="Matsuzaki M."/>
            <person name="Misumi O."/>
            <person name="Shin-i T."/>
            <person name="Maruyama S."/>
            <person name="Takahara M."/>
            <person name="Miyagishima S."/>
            <person name="Mori T."/>
            <person name="Nishida K."/>
            <person name="Yagisawa F."/>
            <person name="Nishida K."/>
            <person name="Yoshida Y."/>
            <person name="Nishimura Y."/>
            <person name="Nakao S."/>
            <person name="Kobayashi T."/>
            <person name="Momoyama Y."/>
            <person name="Higashiyama T."/>
            <person name="Minoda A."/>
            <person name="Sano M."/>
            <person name="Nomoto H."/>
            <person name="Oishi K."/>
            <person name="Hayashi H."/>
            <person name="Ohta F."/>
            <person name="Nishizaka S."/>
            <person name="Haga S."/>
            <person name="Miura S."/>
            <person name="Morishita T."/>
            <person name="Kabeya Y."/>
            <person name="Terasawa K."/>
            <person name="Suzuki Y."/>
            <person name="Ishii Y."/>
            <person name="Asakawa S."/>
            <person name="Takano H."/>
            <person name="Ohta N."/>
            <person name="Kuroiwa H."/>
            <person name="Tanaka K."/>
            <person name="Shimizu N."/>
            <person name="Sugano S."/>
            <person name="Sato N."/>
            <person name="Nozaki H."/>
            <person name="Ogasawara N."/>
            <person name="Kohara Y."/>
            <person name="Kuroiwa T."/>
        </authorList>
    </citation>
    <scope>NUCLEOTIDE SEQUENCE [LARGE SCALE GENOMIC DNA]</scope>
    <source>
        <strain evidence="8 9">10D</strain>
    </source>
</reference>
<proteinExistence type="inferred from homology"/>
<gene>
    <name evidence="8" type="ORF">CYME_CMG198C</name>
</gene>
<keyword evidence="5" id="KW-0648">Protein biosynthesis</keyword>
<dbReference type="Gene3D" id="3.10.25.10">
    <property type="entry name" value="Formyl transferase, C-terminal domain"/>
    <property type="match status" value="1"/>
</dbReference>
<dbReference type="HAMAP" id="MF_00182">
    <property type="entry name" value="Formyl_trans"/>
    <property type="match status" value="1"/>
</dbReference>
<dbReference type="Pfam" id="PF02911">
    <property type="entry name" value="Formyl_trans_C"/>
    <property type="match status" value="1"/>
</dbReference>
<dbReference type="Pfam" id="PF00551">
    <property type="entry name" value="Formyl_trans_N"/>
    <property type="match status" value="1"/>
</dbReference>
<dbReference type="Gene3D" id="3.40.50.170">
    <property type="entry name" value="Formyl transferase, N-terminal domain"/>
    <property type="match status" value="1"/>
</dbReference>
<dbReference type="InterPro" id="IPR005794">
    <property type="entry name" value="Fmt"/>
</dbReference>
<dbReference type="SUPFAM" id="SSF53328">
    <property type="entry name" value="Formyltransferase"/>
    <property type="match status" value="1"/>
</dbReference>
<dbReference type="eggNOG" id="KOG3082">
    <property type="taxonomic scope" value="Eukaryota"/>
</dbReference>
<dbReference type="EMBL" id="AP006489">
    <property type="protein sequence ID" value="BAM79693.1"/>
    <property type="molecule type" value="Genomic_DNA"/>
</dbReference>
<dbReference type="OMA" id="GASPIHE"/>
<dbReference type="Proteomes" id="UP000007014">
    <property type="component" value="Chromosome 7"/>
</dbReference>
<evidence type="ECO:0000256" key="3">
    <source>
        <dbReference type="ARBA" id="ARBA00014185"/>
    </source>
</evidence>
<dbReference type="InterPro" id="IPR002376">
    <property type="entry name" value="Formyl_transf_N"/>
</dbReference>
<dbReference type="CDD" id="cd08704">
    <property type="entry name" value="Met_tRNA_FMT_C"/>
    <property type="match status" value="1"/>
</dbReference>
<dbReference type="CDD" id="cd08646">
    <property type="entry name" value="FMT_core_Met-tRNA-FMT_N"/>
    <property type="match status" value="1"/>
</dbReference>
<dbReference type="Gramene" id="CMG198CT">
    <property type="protein sequence ID" value="CMG198CT"/>
    <property type="gene ID" value="CMG198C"/>
</dbReference>
<dbReference type="InterPro" id="IPR036477">
    <property type="entry name" value="Formyl_transf_N_sf"/>
</dbReference>
<dbReference type="EC" id="2.1.2.9" evidence="2"/>
<dbReference type="InterPro" id="IPR037022">
    <property type="entry name" value="Formyl_trans_C_sf"/>
</dbReference>
<evidence type="ECO:0000259" key="6">
    <source>
        <dbReference type="Pfam" id="PF00551"/>
    </source>
</evidence>
<dbReference type="GO" id="GO:0004479">
    <property type="term" value="F:methionyl-tRNA formyltransferase activity"/>
    <property type="evidence" value="ECO:0007669"/>
    <property type="project" value="UniProtKB-EC"/>
</dbReference>
<reference evidence="8 9" key="2">
    <citation type="journal article" date="2007" name="BMC Biol.">
        <title>A 100%-complete sequence reveals unusually simple genomic features in the hot-spring red alga Cyanidioschyzon merolae.</title>
        <authorList>
            <person name="Nozaki H."/>
            <person name="Takano H."/>
            <person name="Misumi O."/>
            <person name="Terasawa K."/>
            <person name="Matsuzaki M."/>
            <person name="Maruyama S."/>
            <person name="Nishida K."/>
            <person name="Yagisawa F."/>
            <person name="Yoshida Y."/>
            <person name="Fujiwara T."/>
            <person name="Takio S."/>
            <person name="Tamura K."/>
            <person name="Chung S.J."/>
            <person name="Nakamura S."/>
            <person name="Kuroiwa H."/>
            <person name="Tanaka K."/>
            <person name="Sato N."/>
            <person name="Kuroiwa T."/>
        </authorList>
    </citation>
    <scope>NUCLEOTIDE SEQUENCE [LARGE SCALE GENOMIC DNA]</scope>
    <source>
        <strain evidence="8 9">10D</strain>
    </source>
</reference>
<evidence type="ECO:0000259" key="7">
    <source>
        <dbReference type="Pfam" id="PF02911"/>
    </source>
</evidence>
<dbReference type="SUPFAM" id="SSF50486">
    <property type="entry name" value="FMT C-terminal domain-like"/>
    <property type="match status" value="1"/>
</dbReference>
<dbReference type="STRING" id="280699.M1VGB4"/>
<evidence type="ECO:0000256" key="2">
    <source>
        <dbReference type="ARBA" id="ARBA00012261"/>
    </source>
</evidence>
<dbReference type="PANTHER" id="PTHR11138:SF5">
    <property type="entry name" value="METHIONYL-TRNA FORMYLTRANSFERASE, MITOCHONDRIAL"/>
    <property type="match status" value="1"/>
</dbReference>
<dbReference type="PANTHER" id="PTHR11138">
    <property type="entry name" value="METHIONYL-TRNA FORMYLTRANSFERASE"/>
    <property type="match status" value="1"/>
</dbReference>
<organism evidence="8 9">
    <name type="scientific">Cyanidioschyzon merolae (strain NIES-3377 / 10D)</name>
    <name type="common">Unicellular red alga</name>
    <dbReference type="NCBI Taxonomy" id="280699"/>
    <lineage>
        <taxon>Eukaryota</taxon>
        <taxon>Rhodophyta</taxon>
        <taxon>Bangiophyceae</taxon>
        <taxon>Cyanidiales</taxon>
        <taxon>Cyanidiaceae</taxon>
        <taxon>Cyanidioschyzon</taxon>
    </lineage>
</organism>